<evidence type="ECO:0000313" key="2">
    <source>
        <dbReference type="Proteomes" id="UP000602284"/>
    </source>
</evidence>
<protein>
    <submittedName>
        <fullName evidence="1">FDLD family class I lanthipeptide</fullName>
    </submittedName>
</protein>
<evidence type="ECO:0000313" key="1">
    <source>
        <dbReference type="EMBL" id="MBL0388092.1"/>
    </source>
</evidence>
<dbReference type="NCBIfam" id="NF038155">
    <property type="entry name" value="lanthi_I_FDLD"/>
    <property type="match status" value="1"/>
</dbReference>
<organism evidence="1 2">
    <name type="scientific">Tumebacillus amylolyticus</name>
    <dbReference type="NCBI Taxonomy" id="2801339"/>
    <lineage>
        <taxon>Bacteria</taxon>
        <taxon>Bacillati</taxon>
        <taxon>Bacillota</taxon>
        <taxon>Bacilli</taxon>
        <taxon>Bacillales</taxon>
        <taxon>Alicyclobacillaceae</taxon>
        <taxon>Tumebacillus</taxon>
    </lineage>
</organism>
<comment type="caution">
    <text evidence="1">The sequence shown here is derived from an EMBL/GenBank/DDBJ whole genome shotgun (WGS) entry which is preliminary data.</text>
</comment>
<accession>A0ABS1JCU2</accession>
<sequence length="37" mass="4150">MENMFELDVQVMNTQFSNTDSISTLTTYLGTSKCDAI</sequence>
<name>A0ABS1JCU2_9BACL</name>
<gene>
    <name evidence="1" type="ORF">JJB07_15850</name>
</gene>
<dbReference type="RefSeq" id="WP_201636738.1">
    <property type="nucleotide sequence ID" value="NZ_JAEQNB010000005.1"/>
</dbReference>
<dbReference type="Proteomes" id="UP000602284">
    <property type="component" value="Unassembled WGS sequence"/>
</dbReference>
<reference evidence="1 2" key="1">
    <citation type="submission" date="2021-01" db="EMBL/GenBank/DDBJ databases">
        <title>Tumebacillus sp. strain ITR2 16S ribosomal RNA gene Genome sequencing and assembly.</title>
        <authorList>
            <person name="Kang M."/>
        </authorList>
    </citation>
    <scope>NUCLEOTIDE SEQUENCE [LARGE SCALE GENOMIC DNA]</scope>
    <source>
        <strain evidence="1 2">ITR2</strain>
    </source>
</reference>
<dbReference type="EMBL" id="JAEQNB010000005">
    <property type="protein sequence ID" value="MBL0388092.1"/>
    <property type="molecule type" value="Genomic_DNA"/>
</dbReference>
<keyword evidence="2" id="KW-1185">Reference proteome</keyword>
<proteinExistence type="predicted"/>